<evidence type="ECO:0000313" key="2">
    <source>
        <dbReference type="Proteomes" id="UP001432360"/>
    </source>
</evidence>
<dbReference type="EMBL" id="CP133151">
    <property type="protein sequence ID" value="WVT06401.1"/>
    <property type="molecule type" value="Genomic_DNA"/>
</dbReference>
<geneLocation type="plasmid" evidence="1 2">
    <name>pSchITTGS70c</name>
</geneLocation>
<reference evidence="1" key="1">
    <citation type="submission" date="2023-08" db="EMBL/GenBank/DDBJ databases">
        <title>Complete genome sequence of Sinorhizobium chiapanecum ITTG S70 isolated from Acaciella angustissima nodules in Chiapas-Mexico.</title>
        <authorList>
            <person name="Rincon-Rosales R."/>
            <person name="Rogel M.A."/>
            <person name="Rincon-Medina C.I."/>
            <person name="Guerrero G."/>
            <person name="Manzano-Gomez L.A."/>
            <person name="Lopez-Lopez A."/>
            <person name="Rincon Molina F.A."/>
            <person name="Martinez-Romero E."/>
        </authorList>
    </citation>
    <scope>NUCLEOTIDE SEQUENCE</scope>
    <source>
        <strain evidence="1">ITTG S70</strain>
        <plasmid evidence="1">pSchITTGS70c</plasmid>
    </source>
</reference>
<dbReference type="RefSeq" id="WP_331375465.1">
    <property type="nucleotide sequence ID" value="NZ_CP133151.1"/>
</dbReference>
<dbReference type="Pfam" id="PF06793">
    <property type="entry name" value="UPF0262"/>
    <property type="match status" value="1"/>
</dbReference>
<accession>A0ABZ2BJ57</accession>
<proteinExistence type="predicted"/>
<dbReference type="InterPro" id="IPR008321">
    <property type="entry name" value="UCP032146"/>
</dbReference>
<protein>
    <submittedName>
        <fullName evidence="1">UPF0262 family protein</fullName>
    </submittedName>
</protein>
<name>A0ABZ2BJ57_9HYPH</name>
<organism evidence="1 2">
    <name type="scientific">Sinorhizobium chiapasense</name>
    <dbReference type="NCBI Taxonomy" id="501572"/>
    <lineage>
        <taxon>Bacteria</taxon>
        <taxon>Pseudomonadati</taxon>
        <taxon>Pseudomonadota</taxon>
        <taxon>Alphaproteobacteria</taxon>
        <taxon>Hyphomicrobiales</taxon>
        <taxon>Rhizobiaceae</taxon>
        <taxon>Sinorhizobium/Ensifer group</taxon>
        <taxon>Sinorhizobium</taxon>
    </lineage>
</organism>
<evidence type="ECO:0000313" key="1">
    <source>
        <dbReference type="EMBL" id="WVT06401.1"/>
    </source>
</evidence>
<sequence length="180" mass="19915">MTAEPLSQPNSRLIAVVLGAAWSTRANSELKRERDIAMHDLPEDNSFAPAGNDRGPFRLGIDIVDNRLVLGITMDTGAPIIRQLPSLPFKPLIKTYAQICENYFDSVGRCKPERLDAIDMARRLFPNDAAGLLKKRLETKVAIDQQTARRLFTLIYLLVRQGIVSGTGFTPTARSAVIPL</sequence>
<gene>
    <name evidence="1" type="ORF">RB548_23875</name>
</gene>
<keyword evidence="2" id="KW-1185">Reference proteome</keyword>
<dbReference type="Proteomes" id="UP001432360">
    <property type="component" value="Plasmid pSchITTGS70c"/>
</dbReference>
<keyword evidence="1" id="KW-0614">Plasmid</keyword>